<dbReference type="InterPro" id="IPR003838">
    <property type="entry name" value="ABC3_permease_C"/>
</dbReference>
<dbReference type="OrthoDB" id="3275641at2"/>
<feature type="transmembrane region" description="Helical" evidence="7">
    <location>
        <begin position="864"/>
        <end position="887"/>
    </location>
</feature>
<feature type="transmembrane region" description="Helical" evidence="7">
    <location>
        <begin position="290"/>
        <end position="309"/>
    </location>
</feature>
<dbReference type="Proteomes" id="UP001058003">
    <property type="component" value="Chromosome"/>
</dbReference>
<evidence type="ECO:0000256" key="4">
    <source>
        <dbReference type="ARBA" id="ARBA00022989"/>
    </source>
</evidence>
<comment type="subcellular location">
    <subcellularLocation>
        <location evidence="1">Cell membrane</location>
        <topology evidence="1">Multi-pass membrane protein</topology>
    </subcellularLocation>
</comment>
<sequence>MISLVLAMLRTRRGQATTLLLLTLVVVGATVAVPAYLRTVDLAVVRGEVDTAAPGERTVALSATVDNSDTSTIDFTDVTSALLTVPGFTQVYSAEFPAAGIEPEPRDASRLTYRQEACAHLTMLAGRCYLGSGEIVIGERTAERLKLGVGDPAALAFAVSKGSPTGPVYAAFTEPTPLTVVGVYRPAAPQEEYWGSHDYFAVDVTGRTGEPVFTGQATLALMRRTSTLVGVDATAAPATFDAARLGRLRGQLDELKDRTAKLSQAFTVTTEIPDLIGRVERSRALARQTVPVGAVPLLLLAYLVLYLAVDYGVEGRRPELAVVALHGGSWWHRWLLALGENIAAILAGAVAGCVAGQLAVGAVAAWRFPGIGVPLFTAGALGNAPFAALGALVVALLAQRRHLLSPVGELLRRVRSRRTGRRVPVGEVLVGVLAATAVGQLFLSGGGLSGVGMLAPALCMLALALAGARLFAPLAGLLGRRALRRGQLSVALAALQLARRPGPQRLMLLLVASVAVLGYAVASADVAAQDRDLAARIGTGAPRVVSVAPVTRDHLLHAVRAVDPDGAYAMAAAQLSEGASTLAVDTTRLATVVDWRPEYGDLDAARVAALLRPPAREPVTVRGPDVTLDVDVSDVKMSVPVEITVVLSSLTGRGTATVPFKFVNDGTYAFRDRTPLCVDGCRLAGLHLRAQSTSPTSTRFVLTVRGLAGADLTDVTRWRPTGGRLDAVRGGLRLAVDAPGGLPDGAWIQPVDAPFPLPVLTAGPPPRDGTLAGLDQRPTQVRVTGRAGALPRLGTVGTLVDLEYANRVATDAGSAHRSEVWLTGAAPPDVLTRLARQGLIVTGDVTAEQTRRRLAAQGPALATWFHLLAGALAVLLAAGGLGLIAAVDRSGRAADEAALRAQGLSRAAMRRAKLWTYPALVVVAGLLGLGSALAVWRLTGWALPVFGEDLPALPLPHWPDPVAVPATWLASVALLLAVALRDGAADPAGSSRRRRRIGAP</sequence>
<dbReference type="PANTHER" id="PTHR30572">
    <property type="entry name" value="MEMBRANE COMPONENT OF TRANSPORTER-RELATED"/>
    <property type="match status" value="1"/>
</dbReference>
<dbReference type="EMBL" id="CP073767">
    <property type="protein sequence ID" value="UWZ55035.1"/>
    <property type="molecule type" value="Genomic_DNA"/>
</dbReference>
<feature type="transmembrane region" description="Helical" evidence="7">
    <location>
        <begin position="342"/>
        <end position="365"/>
    </location>
</feature>
<feature type="transmembrane region" description="Helical" evidence="7">
    <location>
        <begin position="914"/>
        <end position="936"/>
    </location>
</feature>
<evidence type="ECO:0000256" key="3">
    <source>
        <dbReference type="ARBA" id="ARBA00022692"/>
    </source>
</evidence>
<proteinExistence type="inferred from homology"/>
<feature type="transmembrane region" description="Helical" evidence="7">
    <location>
        <begin position="506"/>
        <end position="522"/>
    </location>
</feature>
<keyword evidence="4 7" id="KW-1133">Transmembrane helix</keyword>
<feature type="transmembrane region" description="Helical" evidence="7">
    <location>
        <begin position="423"/>
        <end position="443"/>
    </location>
</feature>
<evidence type="ECO:0000313" key="9">
    <source>
        <dbReference type="EMBL" id="UWZ55035.1"/>
    </source>
</evidence>
<dbReference type="Pfam" id="PF02687">
    <property type="entry name" value="FtsX"/>
    <property type="match status" value="1"/>
</dbReference>
<evidence type="ECO:0000256" key="1">
    <source>
        <dbReference type="ARBA" id="ARBA00004651"/>
    </source>
</evidence>
<dbReference type="KEGG" id="daur:Daura_01750"/>
<evidence type="ECO:0000259" key="8">
    <source>
        <dbReference type="Pfam" id="PF02687"/>
    </source>
</evidence>
<evidence type="ECO:0000256" key="7">
    <source>
        <dbReference type="SAM" id="Phobius"/>
    </source>
</evidence>
<reference evidence="9" key="1">
    <citation type="submission" date="2021-04" db="EMBL/GenBank/DDBJ databases">
        <title>Dactylosporangium aurantiacum NRRL B-8018 full assembly.</title>
        <authorList>
            <person name="Hartkoorn R.C."/>
            <person name="Beaudoing E."/>
            <person name="Hot D."/>
        </authorList>
    </citation>
    <scope>NUCLEOTIDE SEQUENCE</scope>
    <source>
        <strain evidence="9">NRRL B-8018</strain>
    </source>
</reference>
<feature type="domain" description="ABC3 transporter permease C-terminal" evidence="8">
    <location>
        <begin position="297"/>
        <end position="398"/>
    </location>
</feature>
<feature type="transmembrane region" description="Helical" evidence="7">
    <location>
        <begin position="455"/>
        <end position="478"/>
    </location>
</feature>
<dbReference type="RefSeq" id="WP_063745664.1">
    <property type="nucleotide sequence ID" value="NZ_CP073767.1"/>
</dbReference>
<keyword evidence="3 7" id="KW-0812">Transmembrane</keyword>
<accession>A0A9Q9ILE7</accession>
<evidence type="ECO:0000256" key="5">
    <source>
        <dbReference type="ARBA" id="ARBA00023136"/>
    </source>
</evidence>
<dbReference type="GO" id="GO:0005886">
    <property type="term" value="C:plasma membrane"/>
    <property type="evidence" value="ECO:0007669"/>
    <property type="project" value="TreeGrafter"/>
</dbReference>
<protein>
    <recommendedName>
        <fullName evidence="8">ABC3 transporter permease C-terminal domain-containing protein</fullName>
    </recommendedName>
</protein>
<evidence type="ECO:0000256" key="6">
    <source>
        <dbReference type="ARBA" id="ARBA00038076"/>
    </source>
</evidence>
<comment type="similarity">
    <text evidence="6">Belongs to the ABC-4 integral membrane protein family.</text>
</comment>
<evidence type="ECO:0000256" key="2">
    <source>
        <dbReference type="ARBA" id="ARBA00022475"/>
    </source>
</evidence>
<name>A0A9Q9ILE7_9ACTN</name>
<keyword evidence="2" id="KW-1003">Cell membrane</keyword>
<gene>
    <name evidence="9" type="ORF">Daura_01750</name>
</gene>
<feature type="transmembrane region" description="Helical" evidence="7">
    <location>
        <begin position="962"/>
        <end position="984"/>
    </location>
</feature>
<dbReference type="InterPro" id="IPR050250">
    <property type="entry name" value="Macrolide_Exporter_MacB"/>
</dbReference>
<dbReference type="AlphaFoldDB" id="A0A9Q9ILE7"/>
<organism evidence="9 10">
    <name type="scientific">Dactylosporangium aurantiacum</name>
    <dbReference type="NCBI Taxonomy" id="35754"/>
    <lineage>
        <taxon>Bacteria</taxon>
        <taxon>Bacillati</taxon>
        <taxon>Actinomycetota</taxon>
        <taxon>Actinomycetes</taxon>
        <taxon>Micromonosporales</taxon>
        <taxon>Micromonosporaceae</taxon>
        <taxon>Dactylosporangium</taxon>
    </lineage>
</organism>
<dbReference type="GO" id="GO:0022857">
    <property type="term" value="F:transmembrane transporter activity"/>
    <property type="evidence" value="ECO:0007669"/>
    <property type="project" value="TreeGrafter"/>
</dbReference>
<keyword evidence="5 7" id="KW-0472">Membrane</keyword>
<feature type="transmembrane region" description="Helical" evidence="7">
    <location>
        <begin position="371"/>
        <end position="398"/>
    </location>
</feature>
<evidence type="ECO:0000313" key="10">
    <source>
        <dbReference type="Proteomes" id="UP001058003"/>
    </source>
</evidence>
<keyword evidence="10" id="KW-1185">Reference proteome</keyword>
<dbReference type="PANTHER" id="PTHR30572:SF4">
    <property type="entry name" value="ABC TRANSPORTER PERMEASE YTRF"/>
    <property type="match status" value="1"/>
</dbReference>